<evidence type="ECO:0000256" key="4">
    <source>
        <dbReference type="ARBA" id="ARBA00022801"/>
    </source>
</evidence>
<accession>A0ABP0V4Q9</accession>
<feature type="transmembrane region" description="Helical" evidence="7">
    <location>
        <begin position="147"/>
        <end position="164"/>
    </location>
</feature>
<protein>
    <recommendedName>
        <fullName evidence="10">Alkaline ceramidase</fullName>
    </recommendedName>
</protein>
<evidence type="ECO:0008006" key="10">
    <source>
        <dbReference type="Google" id="ProtNLM"/>
    </source>
</evidence>
<keyword evidence="5 7" id="KW-1133">Transmembrane helix</keyword>
<sequence length="265" mass="30862">MAVYIIGLLRHHLQDKALQRHWCDPRREKLTPLAIEMYNSVSNLPGIVLSLIGLVNTIHQRFERRFFILHFTSVVVGIGSIIMQCTLVYKQQQNDEIPMVWVMLVYIYVLYSPGWNHKVSMPTLLVPYGAIFSVLHNHYQFVTGFQLHYMLLALLCAPQIYRYYTATTNIKARRLAHQYLFCFFSTITCWYFDQILCNRQSTLPIEPEGHAIFHILNGLNSYFGNMFLQYCRAQQLGMSPHIKYIAGMLPYVKVVSYLTPTKEPG</sequence>
<keyword evidence="6 7" id="KW-0472">Membrane</keyword>
<evidence type="ECO:0000313" key="9">
    <source>
        <dbReference type="Proteomes" id="UP001497512"/>
    </source>
</evidence>
<gene>
    <name evidence="8" type="ORF">CSSPTR1EN2_LOCUS23310</name>
</gene>
<keyword evidence="9" id="KW-1185">Reference proteome</keyword>
<keyword evidence="4" id="KW-0378">Hydrolase</keyword>
<dbReference type="InterPro" id="IPR008901">
    <property type="entry name" value="ACER"/>
</dbReference>
<evidence type="ECO:0000256" key="7">
    <source>
        <dbReference type="SAM" id="Phobius"/>
    </source>
</evidence>
<keyword evidence="3 7" id="KW-0812">Transmembrane</keyword>
<evidence type="ECO:0000256" key="6">
    <source>
        <dbReference type="ARBA" id="ARBA00023136"/>
    </source>
</evidence>
<dbReference type="PANTHER" id="PTHR46852:SF1">
    <property type="entry name" value="ALKALINE PHYTOCERAMIDASE FAMILY PROTEIN, EXPRESSED"/>
    <property type="match status" value="1"/>
</dbReference>
<dbReference type="Pfam" id="PF05875">
    <property type="entry name" value="Ceramidase"/>
    <property type="match status" value="1"/>
</dbReference>
<comment type="subcellular location">
    <subcellularLocation>
        <location evidence="1">Membrane</location>
        <topology evidence="1">Multi-pass membrane protein</topology>
    </subcellularLocation>
</comment>
<evidence type="ECO:0000256" key="1">
    <source>
        <dbReference type="ARBA" id="ARBA00004141"/>
    </source>
</evidence>
<evidence type="ECO:0000313" key="8">
    <source>
        <dbReference type="EMBL" id="CAK9236910.1"/>
    </source>
</evidence>
<proteinExistence type="inferred from homology"/>
<feature type="transmembrane region" description="Helical" evidence="7">
    <location>
        <begin position="67"/>
        <end position="89"/>
    </location>
</feature>
<dbReference type="InterPro" id="IPR044219">
    <property type="entry name" value="ACER_plant"/>
</dbReference>
<organism evidence="8 9">
    <name type="scientific">Sphagnum troendelagicum</name>
    <dbReference type="NCBI Taxonomy" id="128251"/>
    <lineage>
        <taxon>Eukaryota</taxon>
        <taxon>Viridiplantae</taxon>
        <taxon>Streptophyta</taxon>
        <taxon>Embryophyta</taxon>
        <taxon>Bryophyta</taxon>
        <taxon>Sphagnophytina</taxon>
        <taxon>Sphagnopsida</taxon>
        <taxon>Sphagnales</taxon>
        <taxon>Sphagnaceae</taxon>
        <taxon>Sphagnum</taxon>
    </lineage>
</organism>
<reference evidence="8" key="1">
    <citation type="submission" date="2024-02" db="EMBL/GenBank/DDBJ databases">
        <authorList>
            <consortium name="ELIXIR-Norway"/>
            <consortium name="Elixir Norway"/>
        </authorList>
    </citation>
    <scope>NUCLEOTIDE SEQUENCE</scope>
</reference>
<feature type="transmembrane region" description="Helical" evidence="7">
    <location>
        <begin position="95"/>
        <end position="111"/>
    </location>
</feature>
<dbReference type="EMBL" id="OZ019901">
    <property type="protein sequence ID" value="CAK9236910.1"/>
    <property type="molecule type" value="Genomic_DNA"/>
</dbReference>
<evidence type="ECO:0000256" key="5">
    <source>
        <dbReference type="ARBA" id="ARBA00022989"/>
    </source>
</evidence>
<comment type="similarity">
    <text evidence="2">Belongs to the alkaline ceramidase family.</text>
</comment>
<name>A0ABP0V4Q9_9BRYO</name>
<dbReference type="PANTHER" id="PTHR46852">
    <property type="entry name" value="ALKALINE CERAMIDASE"/>
    <property type="match status" value="1"/>
</dbReference>
<dbReference type="Proteomes" id="UP001497512">
    <property type="component" value="Chromosome 9"/>
</dbReference>
<evidence type="ECO:0000256" key="3">
    <source>
        <dbReference type="ARBA" id="ARBA00022692"/>
    </source>
</evidence>
<evidence type="ECO:0000256" key="2">
    <source>
        <dbReference type="ARBA" id="ARBA00009780"/>
    </source>
</evidence>